<keyword evidence="2" id="KW-1185">Reference proteome</keyword>
<evidence type="ECO:0000313" key="1">
    <source>
        <dbReference type="EMBL" id="GIY80485.1"/>
    </source>
</evidence>
<reference evidence="1 2" key="1">
    <citation type="submission" date="2021-06" db="EMBL/GenBank/DDBJ databases">
        <title>Caerostris darwini draft genome.</title>
        <authorList>
            <person name="Kono N."/>
            <person name="Arakawa K."/>
        </authorList>
    </citation>
    <scope>NUCLEOTIDE SEQUENCE [LARGE SCALE GENOMIC DNA]</scope>
</reference>
<dbReference type="EMBL" id="BPLQ01014509">
    <property type="protein sequence ID" value="GIY80485.1"/>
    <property type="molecule type" value="Genomic_DNA"/>
</dbReference>
<evidence type="ECO:0000313" key="2">
    <source>
        <dbReference type="Proteomes" id="UP001054837"/>
    </source>
</evidence>
<proteinExistence type="predicted"/>
<name>A0AAV4WBZ1_9ARAC</name>
<accession>A0AAV4WBZ1</accession>
<dbReference type="AlphaFoldDB" id="A0AAV4WBZ1"/>
<organism evidence="1 2">
    <name type="scientific">Caerostris darwini</name>
    <dbReference type="NCBI Taxonomy" id="1538125"/>
    <lineage>
        <taxon>Eukaryota</taxon>
        <taxon>Metazoa</taxon>
        <taxon>Ecdysozoa</taxon>
        <taxon>Arthropoda</taxon>
        <taxon>Chelicerata</taxon>
        <taxon>Arachnida</taxon>
        <taxon>Araneae</taxon>
        <taxon>Araneomorphae</taxon>
        <taxon>Entelegynae</taxon>
        <taxon>Araneoidea</taxon>
        <taxon>Araneidae</taxon>
        <taxon>Caerostris</taxon>
    </lineage>
</organism>
<protein>
    <submittedName>
        <fullName evidence="1">Uncharacterized protein</fullName>
    </submittedName>
</protein>
<dbReference type="Proteomes" id="UP001054837">
    <property type="component" value="Unassembled WGS sequence"/>
</dbReference>
<sequence length="104" mass="11558">MVSLGHSSPVDGAGQTIFWRTIPCPLPPPPRSSTFECVRCSLFIRFLMRRSRYSIIPGSCLFKSLFCSVAMCTLGEKDNLLPCYPSLKGRLVLISAVDSVKRFV</sequence>
<gene>
    <name evidence="1" type="ORF">CDAR_596761</name>
</gene>
<comment type="caution">
    <text evidence="1">The sequence shown here is derived from an EMBL/GenBank/DDBJ whole genome shotgun (WGS) entry which is preliminary data.</text>
</comment>